<comment type="caution">
    <text evidence="1">The sequence shown here is derived from an EMBL/GenBank/DDBJ whole genome shotgun (WGS) entry which is preliminary data.</text>
</comment>
<evidence type="ECO:0000313" key="1">
    <source>
        <dbReference type="EMBL" id="MBT8550367.1"/>
    </source>
</evidence>
<dbReference type="AlphaFoldDB" id="A0A9Q2WHL0"/>
<reference evidence="1" key="1">
    <citation type="journal article" date="2021" name="Genome Biol. Evol.">
        <title>Continental-Scale Gene Flow Prevents Allopatric Divergence of Pelagic Freshwater Bacteria.</title>
        <authorList>
            <person name="Hoetzinger M."/>
            <person name="Pitt A."/>
            <person name="Huemer A."/>
            <person name="Hahn M.W."/>
        </authorList>
    </citation>
    <scope>NUCLEOTIDE SEQUENCE</scope>
    <source>
        <strain evidence="1">SM1-W8</strain>
    </source>
</reference>
<gene>
    <name evidence="1" type="ORF">G6731_00115</name>
</gene>
<dbReference type="Proteomes" id="UP000783102">
    <property type="component" value="Unassembled WGS sequence"/>
</dbReference>
<accession>A0A9Q2WHL0</accession>
<evidence type="ECO:0000313" key="2">
    <source>
        <dbReference type="Proteomes" id="UP000783102"/>
    </source>
</evidence>
<organism evidence="1 2">
    <name type="scientific">Polynucleobacter paneuropaeus</name>
    <dbReference type="NCBI Taxonomy" id="2527775"/>
    <lineage>
        <taxon>Bacteria</taxon>
        <taxon>Pseudomonadati</taxon>
        <taxon>Pseudomonadota</taxon>
        <taxon>Betaproteobacteria</taxon>
        <taxon>Burkholderiales</taxon>
        <taxon>Burkholderiaceae</taxon>
        <taxon>Polynucleobacter</taxon>
    </lineage>
</organism>
<sequence>MNLDWSSVRIHWKYPEGKYPDDRPYPAVDELRPIELLNADLPTLFPYTGNGEFIPGPERHRPQLETRAAIVLRSVYSPSPWEEDWVAFWRDHFSINGNDGSVRAFVPHWERTVLREHCWGNFRQMIEASSKHPAMLSYLNNRSSRAGSANENYARELFELHTLGKGAYLNNLFAQWKKVPGAKEGKPAGYIDEDVYEAARSFTGWAMADGTGLGGGQALAKTGEFCYVESWHDNYQKRVLANEFQSFAGSMSDGNRVLDLCADHPATAQHLAKKLVTRFVSDQPPPDLVKSTARVFEQESKSAHQLRKVFEHLVVHSQKMPIDQRQKARTPTQLVGRFARAVNLPLNFQEAHILWMIDQSGPPLYAWPTPEGPRTEVNWLVSSSYLRNRIDLMQGLAQNWWGTGVWDPFDGLLAKPSYQEMMARWEIPLFGMPRPDLSMAILSSQKMKAADFVNDVGTARRLIGLLACAPSFQVGVALPTPEQIGLPGQSVNMKRSSS</sequence>
<proteinExistence type="predicted"/>
<dbReference type="Pfam" id="PF08811">
    <property type="entry name" value="DUF1800"/>
    <property type="match status" value="1"/>
</dbReference>
<name>A0A9Q2WHL0_9BURK</name>
<dbReference type="InterPro" id="IPR014917">
    <property type="entry name" value="DUF1800"/>
</dbReference>
<protein>
    <submittedName>
        <fullName evidence="1">DUF1800 domain-containing protein</fullName>
    </submittedName>
</protein>
<dbReference type="EMBL" id="JAANEY010000001">
    <property type="protein sequence ID" value="MBT8550367.1"/>
    <property type="molecule type" value="Genomic_DNA"/>
</dbReference>